<evidence type="ECO:0000313" key="2">
    <source>
        <dbReference type="EMBL" id="WNC10936.1"/>
    </source>
</evidence>
<dbReference type="Proteomes" id="UP001258207">
    <property type="component" value="Chromosome"/>
</dbReference>
<evidence type="ECO:0000256" key="1">
    <source>
        <dbReference type="ARBA" id="ARBA00023172"/>
    </source>
</evidence>
<dbReference type="InterPro" id="IPR013762">
    <property type="entry name" value="Integrase-like_cat_sf"/>
</dbReference>
<keyword evidence="1" id="KW-0233">DNA recombination</keyword>
<evidence type="ECO:0008006" key="4">
    <source>
        <dbReference type="Google" id="ProtNLM"/>
    </source>
</evidence>
<dbReference type="SUPFAM" id="SSF56349">
    <property type="entry name" value="DNA breaking-rejoining enzymes"/>
    <property type="match status" value="1"/>
</dbReference>
<reference evidence="2" key="1">
    <citation type="submission" date="2023-09" db="EMBL/GenBank/DDBJ databases">
        <title>First report of Pseudomonas coleopterorum DJ13 causing leaf spot on Rhododendron pulchrum Sweet in China.</title>
        <authorList>
            <person name="Zhang Y."/>
        </authorList>
    </citation>
    <scope>NUCLEOTIDE SEQUENCE</scope>
    <source>
        <strain evidence="2">DJ13</strain>
    </source>
</reference>
<dbReference type="GO" id="GO:0006310">
    <property type="term" value="P:DNA recombination"/>
    <property type="evidence" value="ECO:0007669"/>
    <property type="project" value="UniProtKB-KW"/>
</dbReference>
<gene>
    <name evidence="2" type="ORF">RI108_05815</name>
</gene>
<dbReference type="GO" id="GO:0015074">
    <property type="term" value="P:DNA integration"/>
    <property type="evidence" value="ECO:0007669"/>
    <property type="project" value="InterPro"/>
</dbReference>
<dbReference type="RefSeq" id="WP_310792575.1">
    <property type="nucleotide sequence ID" value="NZ_CP134081.1"/>
</dbReference>
<protein>
    <recommendedName>
        <fullName evidence="4">Phage integrase family protein</fullName>
    </recommendedName>
</protein>
<evidence type="ECO:0000313" key="3">
    <source>
        <dbReference type="Proteomes" id="UP001258207"/>
    </source>
</evidence>
<dbReference type="EMBL" id="CP134081">
    <property type="protein sequence ID" value="WNC10936.1"/>
    <property type="molecule type" value="Genomic_DNA"/>
</dbReference>
<name>A0AAJ6M221_9PSED</name>
<accession>A0AAJ6M221</accession>
<proteinExistence type="predicted"/>
<dbReference type="AlphaFoldDB" id="A0AAJ6M221"/>
<organism evidence="2 3">
    <name type="scientific">Pseudomonas coleopterorum</name>
    <dbReference type="NCBI Taxonomy" id="1605838"/>
    <lineage>
        <taxon>Bacteria</taxon>
        <taxon>Pseudomonadati</taxon>
        <taxon>Pseudomonadota</taxon>
        <taxon>Gammaproteobacteria</taxon>
        <taxon>Pseudomonadales</taxon>
        <taxon>Pseudomonadaceae</taxon>
        <taxon>Pseudomonas</taxon>
    </lineage>
</organism>
<dbReference type="Gene3D" id="1.10.443.10">
    <property type="entry name" value="Intergrase catalytic core"/>
    <property type="match status" value="1"/>
</dbReference>
<sequence>MIDYGCPVGSLSIKKIPFFPMLQPTCDEVLPGDSERQVEEVFLGRDTLGTFQQNQKFKPIDRCHNDHCNHFPALLSEDGSPWVLGNLYLMELAKGYPQPHDNTLYKTAQALKDFWKVLSDENVGIFDFPLRLRRRATYCYSYYWKRVVDENPEAEEGANEKINKVTDFYRWAVSEKYLAPANEMWVESEKSIVIKNHYGREFIKRVRVTDLTVKSSGTRPPKKLKPYGENDQIAIEQALIAIDNTEMNIAFALSLTTSARKQTVLTLKRSAFDSYNGQETFRVNVGHNQYADTKRQKRFPIFIPGWLARQIVIYISSERYRTRLARMRPGCDTDYIFITQSGLPYYARKDDPGRQIFQAIPVGKALDAFVRQQLTPRLREMGYSTNVRFHNLRATYANNLVRGNLELIESGDMKMADLIILVMDRLGQSSPAVAEEYIGSIQAEKLSYIAQNSMEKRLQAGLESGEGKVDKGDM</sequence>
<dbReference type="GO" id="GO:0003677">
    <property type="term" value="F:DNA binding"/>
    <property type="evidence" value="ECO:0007669"/>
    <property type="project" value="InterPro"/>
</dbReference>
<dbReference type="InterPro" id="IPR011010">
    <property type="entry name" value="DNA_brk_join_enz"/>
</dbReference>